<evidence type="ECO:0000313" key="2">
    <source>
        <dbReference type="Proteomes" id="UP000183832"/>
    </source>
</evidence>
<dbReference type="AlphaFoldDB" id="A0A1J1I4E5"/>
<accession>A0A1J1I4E5</accession>
<name>A0A1J1I4E5_9DIPT</name>
<dbReference type="EMBL" id="CVRI01000041">
    <property type="protein sequence ID" value="CRK95207.1"/>
    <property type="molecule type" value="Genomic_DNA"/>
</dbReference>
<organism evidence="1 2">
    <name type="scientific">Clunio marinus</name>
    <dbReference type="NCBI Taxonomy" id="568069"/>
    <lineage>
        <taxon>Eukaryota</taxon>
        <taxon>Metazoa</taxon>
        <taxon>Ecdysozoa</taxon>
        <taxon>Arthropoda</taxon>
        <taxon>Hexapoda</taxon>
        <taxon>Insecta</taxon>
        <taxon>Pterygota</taxon>
        <taxon>Neoptera</taxon>
        <taxon>Endopterygota</taxon>
        <taxon>Diptera</taxon>
        <taxon>Nematocera</taxon>
        <taxon>Chironomoidea</taxon>
        <taxon>Chironomidae</taxon>
        <taxon>Clunio</taxon>
    </lineage>
</organism>
<proteinExistence type="predicted"/>
<evidence type="ECO:0000313" key="1">
    <source>
        <dbReference type="EMBL" id="CRK95207.1"/>
    </source>
</evidence>
<keyword evidence="2" id="KW-1185">Reference proteome</keyword>
<dbReference type="Proteomes" id="UP000183832">
    <property type="component" value="Unassembled WGS sequence"/>
</dbReference>
<protein>
    <submittedName>
        <fullName evidence="1">CLUMA_CG008847, isoform A</fullName>
    </submittedName>
</protein>
<sequence length="154" mass="17845">MRNYIRNKIRNWTCRNIIALGNESSSVCTQHSMLCIAVEYIFCAWRMGAMITFMRIMAKYGCEKVRNGIMKMPPFYSISHFLGIINSRSLGMGRFKVIAKSDNLIREVKASEEKFNDVTLQNTFVFMRITLEKAETNKQIATVITRTTMKILRP</sequence>
<gene>
    <name evidence="1" type="ORF">CLUMA_CG008847</name>
</gene>
<reference evidence="1 2" key="1">
    <citation type="submission" date="2015-04" db="EMBL/GenBank/DDBJ databases">
        <authorList>
            <person name="Syromyatnikov M.Y."/>
            <person name="Popov V.N."/>
        </authorList>
    </citation>
    <scope>NUCLEOTIDE SEQUENCE [LARGE SCALE GENOMIC DNA]</scope>
</reference>